<feature type="compositionally biased region" description="Polar residues" evidence="1">
    <location>
        <begin position="1"/>
        <end position="10"/>
    </location>
</feature>
<feature type="region of interest" description="Disordered" evidence="1">
    <location>
        <begin position="264"/>
        <end position="293"/>
    </location>
</feature>
<proteinExistence type="predicted"/>
<reference evidence="3" key="1">
    <citation type="submission" date="2024-01" db="EMBL/GenBank/DDBJ databases">
        <authorList>
            <person name="Webb A."/>
        </authorList>
    </citation>
    <scope>NUCLEOTIDE SEQUENCE</scope>
    <source>
        <strain evidence="3">Pm1</strain>
    </source>
</reference>
<organism evidence="3 4">
    <name type="scientific">Peronospora matthiolae</name>
    <dbReference type="NCBI Taxonomy" id="2874970"/>
    <lineage>
        <taxon>Eukaryota</taxon>
        <taxon>Sar</taxon>
        <taxon>Stramenopiles</taxon>
        <taxon>Oomycota</taxon>
        <taxon>Peronosporomycetes</taxon>
        <taxon>Peronosporales</taxon>
        <taxon>Peronosporaceae</taxon>
        <taxon>Peronospora</taxon>
    </lineage>
</organism>
<comment type="caution">
    <text evidence="3">The sequence shown here is derived from an EMBL/GenBank/DDBJ whole genome shotgun (WGS) entry which is preliminary data.</text>
</comment>
<dbReference type="Proteomes" id="UP001162060">
    <property type="component" value="Unassembled WGS sequence"/>
</dbReference>
<dbReference type="PANTHER" id="PTHR37384:SF1">
    <property type="entry name" value="OS01G0835600 PROTEIN"/>
    <property type="match status" value="1"/>
</dbReference>
<dbReference type="InterPro" id="IPR047365">
    <property type="entry name" value="Tudor_AtPTM-like"/>
</dbReference>
<feature type="domain" description="PTM/DIR17-like Tudor" evidence="2">
    <location>
        <begin position="92"/>
        <end position="140"/>
    </location>
</feature>
<evidence type="ECO:0000313" key="4">
    <source>
        <dbReference type="Proteomes" id="UP001162060"/>
    </source>
</evidence>
<feature type="compositionally biased region" description="Polar residues" evidence="1">
    <location>
        <begin position="264"/>
        <end position="273"/>
    </location>
</feature>
<feature type="region of interest" description="Disordered" evidence="1">
    <location>
        <begin position="168"/>
        <end position="191"/>
    </location>
</feature>
<accession>A0AAV1T250</accession>
<feature type="compositionally biased region" description="Basic and acidic residues" evidence="1">
    <location>
        <begin position="52"/>
        <end position="64"/>
    </location>
</feature>
<sequence>MRVSTPPTEESTGRADGPVPSTRDITGARSRSRSYQYREEGISLPTAEDVTVQDHDRVGGEKESSVPSSPNNQLDARILFHGREIWAEELIGLRVAKTFAGLGRFLGQVVKFDKRMAVYTVVYAEGDAEDLTVDQTLQILIQDEIERADPAHMPPDVALLCRKRSEERSSPASPDFMIPPASAQRQSSAERPRTMLQISEREAQFVLSLFENHALPTLVRRGWRVLDVVGYIAKDEELLSSCFPVNVHSAILSLLPHEAIASSTPITDCSTNHESTESASRKRTASYLSSAEQMGDKRTRQVCGKAREETAFSTCAGMARDGDIAHHRHDDLGHRAARHPSAYREQYMGGRILPFIGQVAENGGDTSGDAHTQASPGLQGCRSTCGHGLALENPFVSRWPEAGAAINHAKPAECTRTLGWRERGDAFAPDQRLDVHSRNYIRTEERSVHRLDVRLPAYAEDNAVGAAPGRHAGFSQDLTKSSRGNQANSKTNGLACFQLSALHARSSDYSHGSAADQVLREPASFISPADSHSVSAAFSMVDIDRISSERPRNACIGKSHDRLSQQSEALQSSGITVNKAVKTATPQTSLAKVPANEDFGRDGYGQYF</sequence>
<dbReference type="EMBL" id="CAKLBY020000016">
    <property type="protein sequence ID" value="CAK7898714.1"/>
    <property type="molecule type" value="Genomic_DNA"/>
</dbReference>
<gene>
    <name evidence="3" type="ORF">PM001_LOCUS1716</name>
</gene>
<feature type="region of interest" description="Disordered" evidence="1">
    <location>
        <begin position="465"/>
        <end position="489"/>
    </location>
</feature>
<dbReference type="PANTHER" id="PTHR37384">
    <property type="entry name" value="OS01G0835600 PROTEIN"/>
    <property type="match status" value="1"/>
</dbReference>
<feature type="compositionally biased region" description="Polar residues" evidence="1">
    <location>
        <begin position="476"/>
        <end position="489"/>
    </location>
</feature>
<evidence type="ECO:0000313" key="3">
    <source>
        <dbReference type="EMBL" id="CAK7898714.1"/>
    </source>
</evidence>
<dbReference type="Pfam" id="PF21743">
    <property type="entry name" value="PTM_DIR17_Tudor"/>
    <property type="match status" value="1"/>
</dbReference>
<name>A0AAV1T250_9STRA</name>
<evidence type="ECO:0000256" key="1">
    <source>
        <dbReference type="SAM" id="MobiDB-lite"/>
    </source>
</evidence>
<feature type="region of interest" description="Disordered" evidence="1">
    <location>
        <begin position="1"/>
        <end position="71"/>
    </location>
</feature>
<dbReference type="AlphaFoldDB" id="A0AAV1T250"/>
<evidence type="ECO:0000259" key="2">
    <source>
        <dbReference type="Pfam" id="PF21743"/>
    </source>
</evidence>
<protein>
    <recommendedName>
        <fullName evidence="2">PTM/DIR17-like Tudor domain-containing protein</fullName>
    </recommendedName>
</protein>
<dbReference type="CDD" id="cd20401">
    <property type="entry name" value="Tudor_AtPTM-like"/>
    <property type="match status" value="1"/>
</dbReference>